<dbReference type="EC" id="3.2.1.17" evidence="6"/>
<keyword evidence="7" id="KW-0812">Transmembrane</keyword>
<keyword evidence="2 6" id="KW-0929">Antimicrobial</keyword>
<dbReference type="Proteomes" id="UP000230282">
    <property type="component" value="Unassembled WGS sequence"/>
</dbReference>
<evidence type="ECO:0000256" key="6">
    <source>
        <dbReference type="RuleBase" id="RU003788"/>
    </source>
</evidence>
<accession>A0A2M8RY33</accession>
<sequence length="173" mass="19213">MKHFKKIAGCSVVAIIGLVMFNYSDEIRTTEKGMALIGEAESCMREPYKCPADVWTVGIGSTGDITFGKVYSDKEIADRWAKDIQTAEQCVNRYANGKALPQGAFEALTSLTFNVGCGKLKTSTIYRYAKQGNIAEMCEQFPRWKYSSGKVLKGLVTRREKEKALCLTSLKRG</sequence>
<name>A0A2M8RY33_9PAST</name>
<evidence type="ECO:0000256" key="3">
    <source>
        <dbReference type="ARBA" id="ARBA00022638"/>
    </source>
</evidence>
<dbReference type="EMBL" id="PHGZ01000004">
    <property type="protein sequence ID" value="PJG83800.1"/>
    <property type="molecule type" value="Genomic_DNA"/>
</dbReference>
<evidence type="ECO:0000256" key="2">
    <source>
        <dbReference type="ARBA" id="ARBA00022529"/>
    </source>
</evidence>
<evidence type="ECO:0000256" key="1">
    <source>
        <dbReference type="ARBA" id="ARBA00000632"/>
    </source>
</evidence>
<dbReference type="Pfam" id="PF00959">
    <property type="entry name" value="Phage_lysozyme"/>
    <property type="match status" value="1"/>
</dbReference>
<reference evidence="8 9" key="1">
    <citation type="submission" date="2017-11" db="EMBL/GenBank/DDBJ databases">
        <title>Reclassification of Bisgaard taxon 5 as Caviibacterium pharyngocola gen. nov., sp. nov.</title>
        <authorList>
            <person name="Christensen H."/>
        </authorList>
    </citation>
    <scope>NUCLEOTIDE SEQUENCE [LARGE SCALE GENOMIC DNA]</scope>
    <source>
        <strain evidence="8 9">7_3</strain>
    </source>
</reference>
<dbReference type="InterPro" id="IPR023347">
    <property type="entry name" value="Lysozyme_dom_sf"/>
</dbReference>
<comment type="similarity">
    <text evidence="6">Belongs to the glycosyl hydrolase 24 family.</text>
</comment>
<evidence type="ECO:0000313" key="8">
    <source>
        <dbReference type="EMBL" id="PJG83800.1"/>
    </source>
</evidence>
<evidence type="ECO:0000256" key="5">
    <source>
        <dbReference type="ARBA" id="ARBA00023295"/>
    </source>
</evidence>
<dbReference type="PANTHER" id="PTHR38107:SF4">
    <property type="entry name" value="LYSOZYME"/>
    <property type="match status" value="1"/>
</dbReference>
<dbReference type="HAMAP" id="MF_04136">
    <property type="entry name" value="SAR_ENDOLYSIN"/>
    <property type="match status" value="1"/>
</dbReference>
<dbReference type="CDD" id="cd16901">
    <property type="entry name" value="lyz_P1"/>
    <property type="match status" value="1"/>
</dbReference>
<evidence type="ECO:0000256" key="4">
    <source>
        <dbReference type="ARBA" id="ARBA00022801"/>
    </source>
</evidence>
<dbReference type="InterPro" id="IPR034690">
    <property type="entry name" value="Endolysin_T4_type"/>
</dbReference>
<dbReference type="SUPFAM" id="SSF53955">
    <property type="entry name" value="Lysozyme-like"/>
    <property type="match status" value="1"/>
</dbReference>
<evidence type="ECO:0000313" key="9">
    <source>
        <dbReference type="Proteomes" id="UP000230282"/>
    </source>
</evidence>
<keyword evidence="4 6" id="KW-0378">Hydrolase</keyword>
<protein>
    <recommendedName>
        <fullName evidence="6">Lysozyme</fullName>
        <ecNumber evidence="6">3.2.1.17</ecNumber>
    </recommendedName>
</protein>
<dbReference type="GO" id="GO:0009253">
    <property type="term" value="P:peptidoglycan catabolic process"/>
    <property type="evidence" value="ECO:0007669"/>
    <property type="project" value="InterPro"/>
</dbReference>
<dbReference type="InterPro" id="IPR043688">
    <property type="entry name" value="SAR_endolysin-like"/>
</dbReference>
<feature type="transmembrane region" description="Helical" evidence="7">
    <location>
        <begin position="7"/>
        <end position="24"/>
    </location>
</feature>
<dbReference type="HAMAP" id="MF_04110">
    <property type="entry name" value="ENDOLYSIN_T4"/>
    <property type="match status" value="1"/>
</dbReference>
<dbReference type="AlphaFoldDB" id="A0A2M8RY33"/>
<dbReference type="PANTHER" id="PTHR38107">
    <property type="match status" value="1"/>
</dbReference>
<dbReference type="InterPro" id="IPR023346">
    <property type="entry name" value="Lysozyme-like_dom_sf"/>
</dbReference>
<dbReference type="RefSeq" id="WP_100295767.1">
    <property type="nucleotide sequence ID" value="NZ_PHGZ01000004.1"/>
</dbReference>
<organism evidence="8 9">
    <name type="scientific">Caviibacterium pharyngocola</name>
    <dbReference type="NCBI Taxonomy" id="28159"/>
    <lineage>
        <taxon>Bacteria</taxon>
        <taxon>Pseudomonadati</taxon>
        <taxon>Pseudomonadota</taxon>
        <taxon>Gammaproteobacteria</taxon>
        <taxon>Pasteurellales</taxon>
        <taxon>Pasteurellaceae</taxon>
        <taxon>Caviibacterium</taxon>
    </lineage>
</organism>
<keyword evidence="3 6" id="KW-0081">Bacteriolytic enzyme</keyword>
<dbReference type="InterPro" id="IPR051018">
    <property type="entry name" value="Bacteriophage_GH24"/>
</dbReference>
<keyword evidence="5 6" id="KW-0326">Glycosidase</keyword>
<dbReference type="InterPro" id="IPR002196">
    <property type="entry name" value="Glyco_hydro_24"/>
</dbReference>
<comment type="catalytic activity">
    <reaction evidence="1 6">
        <text>Hydrolysis of (1-&gt;4)-beta-linkages between N-acetylmuramic acid and N-acetyl-D-glucosamine residues in a peptidoglycan and between N-acetyl-D-glucosamine residues in chitodextrins.</text>
        <dbReference type="EC" id="3.2.1.17"/>
    </reaction>
</comment>
<keyword evidence="9" id="KW-1185">Reference proteome</keyword>
<comment type="caution">
    <text evidence="8">The sequence shown here is derived from an EMBL/GenBank/DDBJ whole genome shotgun (WGS) entry which is preliminary data.</text>
</comment>
<gene>
    <name evidence="8" type="ORF">CVP04_01540</name>
</gene>
<dbReference type="GO" id="GO:0042742">
    <property type="term" value="P:defense response to bacterium"/>
    <property type="evidence" value="ECO:0007669"/>
    <property type="project" value="UniProtKB-KW"/>
</dbReference>
<dbReference type="GO" id="GO:0016998">
    <property type="term" value="P:cell wall macromolecule catabolic process"/>
    <property type="evidence" value="ECO:0007669"/>
    <property type="project" value="InterPro"/>
</dbReference>
<dbReference type="GO" id="GO:0031640">
    <property type="term" value="P:killing of cells of another organism"/>
    <property type="evidence" value="ECO:0007669"/>
    <property type="project" value="UniProtKB-KW"/>
</dbReference>
<evidence type="ECO:0000256" key="7">
    <source>
        <dbReference type="SAM" id="Phobius"/>
    </source>
</evidence>
<keyword evidence="7" id="KW-0472">Membrane</keyword>
<proteinExistence type="inferred from homology"/>
<dbReference type="GO" id="GO:0003796">
    <property type="term" value="F:lysozyme activity"/>
    <property type="evidence" value="ECO:0007669"/>
    <property type="project" value="UniProtKB-EC"/>
</dbReference>
<dbReference type="Gene3D" id="1.10.530.40">
    <property type="match status" value="1"/>
</dbReference>
<dbReference type="OrthoDB" id="8141296at2"/>
<keyword evidence="7" id="KW-1133">Transmembrane helix</keyword>